<accession>A0ABQ1XPC5</accession>
<keyword evidence="3" id="KW-0808">Transferase</keyword>
<evidence type="ECO:0000256" key="1">
    <source>
        <dbReference type="ARBA" id="ARBA00004651"/>
    </source>
</evidence>
<evidence type="ECO:0000256" key="5">
    <source>
        <dbReference type="ARBA" id="ARBA00022989"/>
    </source>
</evidence>
<keyword evidence="4 8" id="KW-0812">Transmembrane</keyword>
<reference evidence="10" key="1">
    <citation type="journal article" date="2019" name="Int. J. Syst. Evol. Microbiol.">
        <title>The Global Catalogue of Microorganisms (GCM) 10K type strain sequencing project: providing services to taxonomists for standard genome sequencing and annotation.</title>
        <authorList>
            <consortium name="The Broad Institute Genomics Platform"/>
            <consortium name="The Broad Institute Genome Sequencing Center for Infectious Disease"/>
            <person name="Wu L."/>
            <person name="Ma J."/>
        </authorList>
    </citation>
    <scope>NUCLEOTIDE SEQUENCE [LARGE SCALE GENOMIC DNA]</scope>
    <source>
        <strain evidence="10">CGMCC 1.15287</strain>
    </source>
</reference>
<feature type="transmembrane region" description="Helical" evidence="8">
    <location>
        <begin position="345"/>
        <end position="362"/>
    </location>
</feature>
<comment type="subcellular location">
    <subcellularLocation>
        <location evidence="1">Cell membrane</location>
        <topology evidence="1">Multi-pass membrane protein</topology>
    </subcellularLocation>
</comment>
<evidence type="ECO:0000256" key="7">
    <source>
        <dbReference type="ARBA" id="ARBA00024033"/>
    </source>
</evidence>
<proteinExistence type="inferred from homology"/>
<keyword evidence="5 8" id="KW-1133">Transmembrane helix</keyword>
<feature type="transmembrane region" description="Helical" evidence="8">
    <location>
        <begin position="207"/>
        <end position="225"/>
    </location>
</feature>
<feature type="transmembrane region" description="Helical" evidence="8">
    <location>
        <begin position="299"/>
        <end position="316"/>
    </location>
</feature>
<feature type="transmembrane region" description="Helical" evidence="8">
    <location>
        <begin position="178"/>
        <end position="200"/>
    </location>
</feature>
<name>A0ABQ1XPC5_9SPHI</name>
<comment type="caution">
    <text evidence="9">The sequence shown here is derived from an EMBL/GenBank/DDBJ whole genome shotgun (WGS) entry which is preliminary data.</text>
</comment>
<keyword evidence="10" id="KW-1185">Reference proteome</keyword>
<sequence>MQAVINGYIATLIVMNRLKNANFNKLSSFLLKKECLIAIYLLLAIVAGFKQYHHHTYNNYLIFKYVYWHTVDLQNLYNNYPEYQDSNHYGPVFSIFIAPFALLPDGLGCILWNIANVLILLLGIYSLPISLNKRAVIAWICAHEALTALFSFQFNIALTGLILLSFSYLVKKKEVQSAFFIAFGTLVKLYGIVGLAFFFFTRNKFKFIAGCFMAFLVLFVLPMAISSPAFVVQSYADWYHSLAHKNDLNASLTSFQDISLMGMVRRTTGNINLPNAPFLLVGLVLFGLPYLRINQYKHIGFRLMLLASTLIFTVIFSSGSESPTYIIAFAGVAIWFMVQQNPKKSWVIALFAFAFILTSLSPTDIFPRPVKEFIRLYSLKALPCVIIWLTIIYQMMKEDFESYLITDK</sequence>
<evidence type="ECO:0000313" key="9">
    <source>
        <dbReference type="EMBL" id="GGG99513.1"/>
    </source>
</evidence>
<feature type="transmembrane region" description="Helical" evidence="8">
    <location>
        <begin position="35"/>
        <end position="53"/>
    </location>
</feature>
<evidence type="ECO:0000256" key="6">
    <source>
        <dbReference type="ARBA" id="ARBA00023136"/>
    </source>
</evidence>
<gene>
    <name evidence="9" type="ORF">GCM10007422_12400</name>
</gene>
<keyword evidence="2" id="KW-1003">Cell membrane</keyword>
<evidence type="ECO:0000256" key="3">
    <source>
        <dbReference type="ARBA" id="ARBA00022679"/>
    </source>
</evidence>
<evidence type="ECO:0000256" key="8">
    <source>
        <dbReference type="SAM" id="Phobius"/>
    </source>
</evidence>
<dbReference type="InterPro" id="IPR018584">
    <property type="entry name" value="GT87"/>
</dbReference>
<evidence type="ECO:0000256" key="4">
    <source>
        <dbReference type="ARBA" id="ARBA00022692"/>
    </source>
</evidence>
<evidence type="ECO:0000313" key="10">
    <source>
        <dbReference type="Proteomes" id="UP000642938"/>
    </source>
</evidence>
<comment type="similarity">
    <text evidence="7">Belongs to the glycosyltransferase 87 family.</text>
</comment>
<dbReference type="Proteomes" id="UP000642938">
    <property type="component" value="Unassembled WGS sequence"/>
</dbReference>
<feature type="transmembrane region" description="Helical" evidence="8">
    <location>
        <begin position="374"/>
        <end position="393"/>
    </location>
</feature>
<organism evidence="9 10">
    <name type="scientific">Pedobacter zeae</name>
    <dbReference type="NCBI Taxonomy" id="1737356"/>
    <lineage>
        <taxon>Bacteria</taxon>
        <taxon>Pseudomonadati</taxon>
        <taxon>Bacteroidota</taxon>
        <taxon>Sphingobacteriia</taxon>
        <taxon>Sphingobacteriales</taxon>
        <taxon>Sphingobacteriaceae</taxon>
        <taxon>Pedobacter</taxon>
    </lineage>
</organism>
<evidence type="ECO:0000256" key="2">
    <source>
        <dbReference type="ARBA" id="ARBA00022475"/>
    </source>
</evidence>
<protein>
    <submittedName>
        <fullName evidence="9">Membrane protein</fullName>
    </submittedName>
</protein>
<dbReference type="EMBL" id="BMHZ01000001">
    <property type="protein sequence ID" value="GGG99513.1"/>
    <property type="molecule type" value="Genomic_DNA"/>
</dbReference>
<feature type="transmembrane region" description="Helical" evidence="8">
    <location>
        <begin position="271"/>
        <end position="292"/>
    </location>
</feature>
<feature type="transmembrane region" description="Helical" evidence="8">
    <location>
        <begin position="136"/>
        <end position="166"/>
    </location>
</feature>
<feature type="transmembrane region" description="Helical" evidence="8">
    <location>
        <begin position="110"/>
        <end position="129"/>
    </location>
</feature>
<feature type="transmembrane region" description="Helical" evidence="8">
    <location>
        <begin position="322"/>
        <end position="338"/>
    </location>
</feature>
<keyword evidence="6 8" id="KW-0472">Membrane</keyword>
<dbReference type="Pfam" id="PF09594">
    <property type="entry name" value="GT87"/>
    <property type="match status" value="1"/>
</dbReference>